<dbReference type="EMBL" id="MNPL01005501">
    <property type="protein sequence ID" value="OQR75983.1"/>
    <property type="molecule type" value="Genomic_DNA"/>
</dbReference>
<sequence>MSAATARARSINGTNHENKMLLEKIHDRKKIFMSPCEVNERYILRFAICGRLTEISDILFAWREVLAGLDAMIDEATKICVDEEQQLDKDALDDAAWAEEHCLVKRLPLPGDKPNEIR</sequence>
<keyword evidence="2" id="KW-1185">Reference proteome</keyword>
<dbReference type="InterPro" id="IPR015422">
    <property type="entry name" value="PyrdxlP-dep_Trfase_small"/>
</dbReference>
<comment type="caution">
    <text evidence="1">The sequence shown here is derived from an EMBL/GenBank/DDBJ whole genome shotgun (WGS) entry which is preliminary data.</text>
</comment>
<evidence type="ECO:0008006" key="3">
    <source>
        <dbReference type="Google" id="ProtNLM"/>
    </source>
</evidence>
<gene>
    <name evidence="1" type="ORF">BIW11_08064</name>
</gene>
<dbReference type="Gene3D" id="3.90.1150.10">
    <property type="entry name" value="Aspartate Aminotransferase, domain 1"/>
    <property type="match status" value="1"/>
</dbReference>
<name>A0A1V9XRB6_9ACAR</name>
<evidence type="ECO:0000313" key="2">
    <source>
        <dbReference type="Proteomes" id="UP000192247"/>
    </source>
</evidence>
<protein>
    <recommendedName>
        <fullName evidence="3">Aromatic-L-amino-acid decarboxylase-like</fullName>
    </recommendedName>
</protein>
<dbReference type="STRING" id="418985.A0A1V9XRB6"/>
<organism evidence="1 2">
    <name type="scientific">Tropilaelaps mercedesae</name>
    <dbReference type="NCBI Taxonomy" id="418985"/>
    <lineage>
        <taxon>Eukaryota</taxon>
        <taxon>Metazoa</taxon>
        <taxon>Ecdysozoa</taxon>
        <taxon>Arthropoda</taxon>
        <taxon>Chelicerata</taxon>
        <taxon>Arachnida</taxon>
        <taxon>Acari</taxon>
        <taxon>Parasitiformes</taxon>
        <taxon>Mesostigmata</taxon>
        <taxon>Gamasina</taxon>
        <taxon>Dermanyssoidea</taxon>
        <taxon>Laelapidae</taxon>
        <taxon>Tropilaelaps</taxon>
    </lineage>
</organism>
<dbReference type="AlphaFoldDB" id="A0A1V9XRB6"/>
<dbReference type="InParanoid" id="A0A1V9XRB6"/>
<dbReference type="Proteomes" id="UP000192247">
    <property type="component" value="Unassembled WGS sequence"/>
</dbReference>
<proteinExistence type="predicted"/>
<evidence type="ECO:0000313" key="1">
    <source>
        <dbReference type="EMBL" id="OQR75983.1"/>
    </source>
</evidence>
<reference evidence="1 2" key="1">
    <citation type="journal article" date="2017" name="Gigascience">
        <title>Draft genome of the honey bee ectoparasitic mite, Tropilaelaps mercedesae, is shaped by the parasitic life history.</title>
        <authorList>
            <person name="Dong X."/>
            <person name="Armstrong S.D."/>
            <person name="Xia D."/>
            <person name="Makepeace B.L."/>
            <person name="Darby A.C."/>
            <person name="Kadowaki T."/>
        </authorList>
    </citation>
    <scope>NUCLEOTIDE SEQUENCE [LARGE SCALE GENOMIC DNA]</scope>
    <source>
        <strain evidence="1">Wuxi-XJTLU</strain>
    </source>
</reference>
<accession>A0A1V9XRB6</accession>
<dbReference type="OrthoDB" id="8300554at2759"/>